<feature type="domain" description="ABC transporter" evidence="9">
    <location>
        <begin position="352"/>
        <end position="588"/>
    </location>
</feature>
<feature type="transmembrane region" description="Helical" evidence="8">
    <location>
        <begin position="149"/>
        <end position="171"/>
    </location>
</feature>
<dbReference type="CDD" id="cd03249">
    <property type="entry name" value="ABC_MTABC3_MDL1_MDL2"/>
    <property type="match status" value="1"/>
</dbReference>
<dbReference type="RefSeq" id="WP_176159269.1">
    <property type="nucleotide sequence ID" value="NZ_FUYE01000004.1"/>
</dbReference>
<dbReference type="PROSITE" id="PS00211">
    <property type="entry name" value="ABC_TRANSPORTER_1"/>
    <property type="match status" value="1"/>
</dbReference>
<dbReference type="EMBL" id="FUYE01000004">
    <property type="protein sequence ID" value="SKA88499.1"/>
    <property type="molecule type" value="Genomic_DNA"/>
</dbReference>
<keyword evidence="7 8" id="KW-0472">Membrane</keyword>
<dbReference type="InterPro" id="IPR011527">
    <property type="entry name" value="ABC1_TM_dom"/>
</dbReference>
<dbReference type="STRING" id="48467.SAMN02745166_01429"/>
<keyword evidence="4" id="KW-0547">Nucleotide-binding</keyword>
<accession>A0A1T4XG69</accession>
<dbReference type="InterPro" id="IPR003593">
    <property type="entry name" value="AAA+_ATPase"/>
</dbReference>
<dbReference type="GO" id="GO:0015421">
    <property type="term" value="F:ABC-type oligopeptide transporter activity"/>
    <property type="evidence" value="ECO:0007669"/>
    <property type="project" value="TreeGrafter"/>
</dbReference>
<keyword evidence="3 8" id="KW-0812">Transmembrane</keyword>
<feature type="transmembrane region" description="Helical" evidence="8">
    <location>
        <begin position="32"/>
        <end position="55"/>
    </location>
</feature>
<evidence type="ECO:0000259" key="9">
    <source>
        <dbReference type="PROSITE" id="PS50893"/>
    </source>
</evidence>
<evidence type="ECO:0000256" key="2">
    <source>
        <dbReference type="ARBA" id="ARBA00007577"/>
    </source>
</evidence>
<feature type="transmembrane region" description="Helical" evidence="8">
    <location>
        <begin position="78"/>
        <end position="98"/>
    </location>
</feature>
<dbReference type="AlphaFoldDB" id="A0A1T4XG69"/>
<gene>
    <name evidence="11" type="ORF">SAMN02745166_01429</name>
</gene>
<evidence type="ECO:0000259" key="10">
    <source>
        <dbReference type="PROSITE" id="PS50929"/>
    </source>
</evidence>
<feature type="transmembrane region" description="Helical" evidence="8">
    <location>
        <begin position="259"/>
        <end position="281"/>
    </location>
</feature>
<evidence type="ECO:0000256" key="1">
    <source>
        <dbReference type="ARBA" id="ARBA00004651"/>
    </source>
</evidence>
<feature type="transmembrane region" description="Helical" evidence="8">
    <location>
        <begin position="177"/>
        <end position="197"/>
    </location>
</feature>
<dbReference type="CDD" id="cd18576">
    <property type="entry name" value="ABC_6TM_bac_exporter_ABCB8_10_like"/>
    <property type="match status" value="1"/>
</dbReference>
<sequence>MPETPPTKKLWDRSAWKDAAFFLRYLRPHFNVFIPALIALALTAGLTVLFINLLAEVAGKGLGGATGPEWMAELKQSILTMIAIVSTQAFIAFWRIMLFAKASERALASLRMDTFSRIIRLPMSTLNARRVGELASRLANDVESMRETLVVTLPMLIRHSVMLLGCLVLVLQISVKLALVMIATIPVVIVMIAIFGARIRKLTRKAQDDLATSQVIVEESLQSIISVKAFANEAHEIGRYNQHLGTFLKTAIRAAAPRAAFISFIIFAFSLALIIVAWVALTMLSGGEIQAEQLSRFAALSGMIGSSFAAFSELITQLQRTLGATDRVREILLEPTEPEIPDAPKVRFHGEIEMQNLAFAYPSRPEAPVLRDFSLKASAGQRIALVGPSGSGKTTSISLLYRFYEPTSGSILIDGKPIAEMALPTLRHNLALVPQEVLLFGGSIRDNIAYGKPEATEEEIVEAAKKANAHLFIEKLPEGYETLVGERGTQLSGGQRQRIAIARAILADPAILILDEATSSLDAESERLVQDALDKLMENRTSIIVAHRLSTVRRCDQILVLSAGTIIERGTHEELVSKPGTLYGTLARLQLE</sequence>
<evidence type="ECO:0000256" key="6">
    <source>
        <dbReference type="ARBA" id="ARBA00022989"/>
    </source>
</evidence>
<evidence type="ECO:0000256" key="3">
    <source>
        <dbReference type="ARBA" id="ARBA00022692"/>
    </source>
</evidence>
<dbReference type="InterPro" id="IPR039421">
    <property type="entry name" value="Type_1_exporter"/>
</dbReference>
<proteinExistence type="inferred from homology"/>
<evidence type="ECO:0000256" key="7">
    <source>
        <dbReference type="ARBA" id="ARBA00023136"/>
    </source>
</evidence>
<dbReference type="PANTHER" id="PTHR43394">
    <property type="entry name" value="ATP-DEPENDENT PERMEASE MDL1, MITOCHONDRIAL"/>
    <property type="match status" value="1"/>
</dbReference>
<dbReference type="InterPro" id="IPR003439">
    <property type="entry name" value="ABC_transporter-like_ATP-bd"/>
</dbReference>
<dbReference type="FunFam" id="3.40.50.300:FF:000251">
    <property type="entry name" value="ABC transporter B family member 19"/>
    <property type="match status" value="1"/>
</dbReference>
<dbReference type="Gene3D" id="1.20.1560.10">
    <property type="entry name" value="ABC transporter type 1, transmembrane domain"/>
    <property type="match status" value="1"/>
</dbReference>
<dbReference type="SUPFAM" id="SSF52540">
    <property type="entry name" value="P-loop containing nucleoside triphosphate hydrolases"/>
    <property type="match status" value="1"/>
</dbReference>
<keyword evidence="12" id="KW-1185">Reference proteome</keyword>
<dbReference type="SMART" id="SM00382">
    <property type="entry name" value="AAA"/>
    <property type="match status" value="1"/>
</dbReference>
<reference evidence="12" key="1">
    <citation type="submission" date="2017-02" db="EMBL/GenBank/DDBJ databases">
        <authorList>
            <person name="Varghese N."/>
            <person name="Submissions S."/>
        </authorList>
    </citation>
    <scope>NUCLEOTIDE SEQUENCE [LARGE SCALE GENOMIC DNA]</scope>
    <source>
        <strain evidence="12">ATCC 700200</strain>
    </source>
</reference>
<evidence type="ECO:0000313" key="12">
    <source>
        <dbReference type="Proteomes" id="UP000190774"/>
    </source>
</evidence>
<keyword evidence="5 11" id="KW-0067">ATP-binding</keyword>
<protein>
    <submittedName>
        <fullName evidence="11">ATP-binding cassette, subfamily B</fullName>
    </submittedName>
</protein>
<dbReference type="InterPro" id="IPR036640">
    <property type="entry name" value="ABC1_TM_sf"/>
</dbReference>
<organism evidence="11 12">
    <name type="scientific">Prosthecobacter debontii</name>
    <dbReference type="NCBI Taxonomy" id="48467"/>
    <lineage>
        <taxon>Bacteria</taxon>
        <taxon>Pseudomonadati</taxon>
        <taxon>Verrucomicrobiota</taxon>
        <taxon>Verrucomicrobiia</taxon>
        <taxon>Verrucomicrobiales</taxon>
        <taxon>Verrucomicrobiaceae</taxon>
        <taxon>Prosthecobacter</taxon>
    </lineage>
</organism>
<evidence type="ECO:0000256" key="4">
    <source>
        <dbReference type="ARBA" id="ARBA00022741"/>
    </source>
</evidence>
<dbReference type="GO" id="GO:0005524">
    <property type="term" value="F:ATP binding"/>
    <property type="evidence" value="ECO:0007669"/>
    <property type="project" value="UniProtKB-KW"/>
</dbReference>
<comment type="subcellular location">
    <subcellularLocation>
        <location evidence="1">Cell membrane</location>
        <topology evidence="1">Multi-pass membrane protein</topology>
    </subcellularLocation>
</comment>
<evidence type="ECO:0000313" key="11">
    <source>
        <dbReference type="EMBL" id="SKA88499.1"/>
    </source>
</evidence>
<dbReference type="InterPro" id="IPR027417">
    <property type="entry name" value="P-loop_NTPase"/>
</dbReference>
<comment type="similarity">
    <text evidence="2">Belongs to the ABC transporter superfamily. ABCB family. Multidrug resistance exporter (TC 3.A.1.201) subfamily.</text>
</comment>
<dbReference type="InterPro" id="IPR017871">
    <property type="entry name" value="ABC_transporter-like_CS"/>
</dbReference>
<dbReference type="Pfam" id="PF00005">
    <property type="entry name" value="ABC_tran"/>
    <property type="match status" value="1"/>
</dbReference>
<dbReference type="GO" id="GO:0016887">
    <property type="term" value="F:ATP hydrolysis activity"/>
    <property type="evidence" value="ECO:0007669"/>
    <property type="project" value="InterPro"/>
</dbReference>
<evidence type="ECO:0000256" key="5">
    <source>
        <dbReference type="ARBA" id="ARBA00022840"/>
    </source>
</evidence>
<dbReference type="PROSITE" id="PS50893">
    <property type="entry name" value="ABC_TRANSPORTER_2"/>
    <property type="match status" value="1"/>
</dbReference>
<dbReference type="Proteomes" id="UP000190774">
    <property type="component" value="Unassembled WGS sequence"/>
</dbReference>
<dbReference type="PANTHER" id="PTHR43394:SF1">
    <property type="entry name" value="ATP-BINDING CASSETTE SUB-FAMILY B MEMBER 10, MITOCHONDRIAL"/>
    <property type="match status" value="1"/>
</dbReference>
<dbReference type="GO" id="GO:0005886">
    <property type="term" value="C:plasma membrane"/>
    <property type="evidence" value="ECO:0007669"/>
    <property type="project" value="UniProtKB-SubCell"/>
</dbReference>
<evidence type="ECO:0000256" key="8">
    <source>
        <dbReference type="SAM" id="Phobius"/>
    </source>
</evidence>
<dbReference type="Pfam" id="PF00664">
    <property type="entry name" value="ABC_membrane"/>
    <property type="match status" value="1"/>
</dbReference>
<feature type="domain" description="ABC transmembrane type-1" evidence="10">
    <location>
        <begin position="36"/>
        <end position="320"/>
    </location>
</feature>
<name>A0A1T4XG69_9BACT</name>
<keyword evidence="6 8" id="KW-1133">Transmembrane helix</keyword>
<dbReference type="PROSITE" id="PS50929">
    <property type="entry name" value="ABC_TM1F"/>
    <property type="match status" value="1"/>
</dbReference>
<dbReference type="SUPFAM" id="SSF90123">
    <property type="entry name" value="ABC transporter transmembrane region"/>
    <property type="match status" value="1"/>
</dbReference>
<dbReference type="Gene3D" id="3.40.50.300">
    <property type="entry name" value="P-loop containing nucleotide triphosphate hydrolases"/>
    <property type="match status" value="1"/>
</dbReference>